<feature type="transmembrane region" description="Helical" evidence="1">
    <location>
        <begin position="40"/>
        <end position="58"/>
    </location>
</feature>
<keyword evidence="1" id="KW-0812">Transmembrane</keyword>
<dbReference type="RefSeq" id="WP_065287479.1">
    <property type="nucleotide sequence ID" value="NZ_JAACYR010000014.1"/>
</dbReference>
<sequence>MAIRPDADANNVATVLIAGQAVPHTNYVARCQSSVSSRRAWAVALVAIGLLAAAAGFTT</sequence>
<gene>
    <name evidence="2" type="ORF">GWR20_05955</name>
</gene>
<protein>
    <submittedName>
        <fullName evidence="2">Uncharacterized protein</fullName>
    </submittedName>
</protein>
<comment type="caution">
    <text evidence="2">The sequence shown here is derived from an EMBL/GenBank/DDBJ whole genome shotgun (WGS) entry which is preliminary data.</text>
</comment>
<keyword evidence="1" id="KW-1133">Transmembrane helix</keyword>
<organism evidence="2 3">
    <name type="scientific">Mycolicibacter kumamotonensis</name>
    <dbReference type="NCBI Taxonomy" id="354243"/>
    <lineage>
        <taxon>Bacteria</taxon>
        <taxon>Bacillati</taxon>
        <taxon>Actinomycetota</taxon>
        <taxon>Actinomycetes</taxon>
        <taxon>Mycobacteriales</taxon>
        <taxon>Mycobacteriaceae</taxon>
        <taxon>Mycolicibacter</taxon>
    </lineage>
</organism>
<dbReference type="Proteomes" id="UP000466523">
    <property type="component" value="Unassembled WGS sequence"/>
</dbReference>
<keyword evidence="1" id="KW-0472">Membrane</keyword>
<dbReference type="EMBL" id="JAACYR010000014">
    <property type="protein sequence ID" value="NDJ88704.1"/>
    <property type="molecule type" value="Genomic_DNA"/>
</dbReference>
<dbReference type="OrthoDB" id="4752181at2"/>
<proteinExistence type="predicted"/>
<evidence type="ECO:0000313" key="2">
    <source>
        <dbReference type="EMBL" id="NDJ88704.1"/>
    </source>
</evidence>
<reference evidence="2 3" key="1">
    <citation type="submission" date="2020-01" db="EMBL/GenBank/DDBJ databases">
        <authorList>
            <person name="Sanchez-Estrada R."/>
            <person name="Gonzalez-Y-Merchand J.A."/>
            <person name="Rivera-Gutierrez S."/>
        </authorList>
    </citation>
    <scope>NUCLEOTIDE SEQUENCE [LARGE SCALE GENOMIC DNA]</scope>
    <source>
        <strain evidence="2 3">CST 7247</strain>
    </source>
</reference>
<accession>A0A7K3L8I5</accession>
<evidence type="ECO:0000313" key="3">
    <source>
        <dbReference type="Proteomes" id="UP000466523"/>
    </source>
</evidence>
<evidence type="ECO:0000256" key="1">
    <source>
        <dbReference type="SAM" id="Phobius"/>
    </source>
</evidence>
<name>A0A7K3L8I5_9MYCO</name>
<dbReference type="AlphaFoldDB" id="A0A7K3L8I5"/>